<dbReference type="SUPFAM" id="SSF55874">
    <property type="entry name" value="ATPase domain of HSP90 chaperone/DNA topoisomerase II/histidine kinase"/>
    <property type="match status" value="1"/>
</dbReference>
<feature type="domain" description="Histidine kinase" evidence="9">
    <location>
        <begin position="181"/>
        <end position="401"/>
    </location>
</feature>
<accession>A0A2B8BC73</accession>
<dbReference type="InterPro" id="IPR003594">
    <property type="entry name" value="HATPase_dom"/>
</dbReference>
<comment type="caution">
    <text evidence="10">The sequence shown here is derived from an EMBL/GenBank/DDBJ whole genome shotgun (WGS) entry which is preliminary data.</text>
</comment>
<keyword evidence="3" id="KW-0597">Phosphoprotein</keyword>
<sequence>MDLRHADLFEISPISILCEDWSGVKQAVDEVIAGGVTDFDRFLEDNPQFFFDVRRFHRILDANRSALDLLGFRDKDSFLRESRVRLPANPASNAQVFRAMVRGDGVCQGERVLNTKDGRVVPILWRASLPAGPAAPEAYSRLYFFAVDISELKRVQEALMASQANLSHAGRLSLVGELAASLTHEVSQPLVSIASHAAAATRWLSREPPNLDEVATSLKRITASTQHAVRIVGKMRSFARRGELVTEPMKPYDCIADAVTLVEHEAYRQKTRIAVDVPPHLPAIVGDRTQIQQVIVNIAYNAIQAMQGQAMQGAKSAERRITIAATAGDGEAVTFTIADTGPGIPDGLLARIFEPFFSTKEEGMGLGLSICKTIVEDHGGKLWAANHGQGASLSFSLPLAQSLAAPAQPATL</sequence>
<dbReference type="PRINTS" id="PR00344">
    <property type="entry name" value="BCTRLSENSOR"/>
</dbReference>
<dbReference type="InterPro" id="IPR035965">
    <property type="entry name" value="PAS-like_dom_sf"/>
</dbReference>
<dbReference type="SUPFAM" id="SSF47384">
    <property type="entry name" value="Homodimeric domain of signal transducing histidine kinase"/>
    <property type="match status" value="1"/>
</dbReference>
<evidence type="ECO:0000256" key="1">
    <source>
        <dbReference type="ARBA" id="ARBA00000085"/>
    </source>
</evidence>
<dbReference type="InterPro" id="IPR004358">
    <property type="entry name" value="Sig_transdc_His_kin-like_C"/>
</dbReference>
<dbReference type="OrthoDB" id="9795133at2"/>
<evidence type="ECO:0000256" key="4">
    <source>
        <dbReference type="ARBA" id="ARBA00022679"/>
    </source>
</evidence>
<dbReference type="Proteomes" id="UP000225379">
    <property type="component" value="Unassembled WGS sequence"/>
</dbReference>
<dbReference type="Gene3D" id="3.30.450.20">
    <property type="entry name" value="PAS domain"/>
    <property type="match status" value="1"/>
</dbReference>
<dbReference type="PANTHER" id="PTHR43065">
    <property type="entry name" value="SENSOR HISTIDINE KINASE"/>
    <property type="match status" value="1"/>
</dbReference>
<evidence type="ECO:0000313" key="11">
    <source>
        <dbReference type="Proteomes" id="UP000225379"/>
    </source>
</evidence>
<dbReference type="Pfam" id="PF00512">
    <property type="entry name" value="HisKA"/>
    <property type="match status" value="1"/>
</dbReference>
<dbReference type="InterPro" id="IPR000014">
    <property type="entry name" value="PAS"/>
</dbReference>
<reference evidence="11" key="1">
    <citation type="submission" date="2017-10" db="EMBL/GenBank/DDBJ databases">
        <authorList>
            <person name="Kravchenko I.K."/>
            <person name="Grouzdev D.S."/>
        </authorList>
    </citation>
    <scope>NUCLEOTIDE SEQUENCE [LARGE SCALE GENOMIC DNA]</scope>
    <source>
        <strain evidence="11">B2</strain>
    </source>
</reference>
<dbReference type="EMBL" id="PDKW01000042">
    <property type="protein sequence ID" value="PGH55525.1"/>
    <property type="molecule type" value="Genomic_DNA"/>
</dbReference>
<keyword evidence="7" id="KW-0067">ATP-binding</keyword>
<keyword evidence="11" id="KW-1185">Reference proteome</keyword>
<gene>
    <name evidence="10" type="ORF">CRT60_19710</name>
</gene>
<evidence type="ECO:0000256" key="8">
    <source>
        <dbReference type="ARBA" id="ARBA00023012"/>
    </source>
</evidence>
<dbReference type="CDD" id="cd00082">
    <property type="entry name" value="HisKA"/>
    <property type="match status" value="1"/>
</dbReference>
<organism evidence="10 11">
    <name type="scientific">Azospirillum palustre</name>
    <dbReference type="NCBI Taxonomy" id="2044885"/>
    <lineage>
        <taxon>Bacteria</taxon>
        <taxon>Pseudomonadati</taxon>
        <taxon>Pseudomonadota</taxon>
        <taxon>Alphaproteobacteria</taxon>
        <taxon>Rhodospirillales</taxon>
        <taxon>Azospirillaceae</taxon>
        <taxon>Azospirillum</taxon>
    </lineage>
</organism>
<dbReference type="Pfam" id="PF00989">
    <property type="entry name" value="PAS"/>
    <property type="match status" value="1"/>
</dbReference>
<dbReference type="InterPro" id="IPR003661">
    <property type="entry name" value="HisK_dim/P_dom"/>
</dbReference>
<evidence type="ECO:0000259" key="9">
    <source>
        <dbReference type="PROSITE" id="PS50109"/>
    </source>
</evidence>
<dbReference type="InterPro" id="IPR036890">
    <property type="entry name" value="HATPase_C_sf"/>
</dbReference>
<comment type="catalytic activity">
    <reaction evidence="1">
        <text>ATP + protein L-histidine = ADP + protein N-phospho-L-histidine.</text>
        <dbReference type="EC" id="2.7.13.3"/>
    </reaction>
</comment>
<dbReference type="Pfam" id="PF02518">
    <property type="entry name" value="HATPase_c"/>
    <property type="match status" value="1"/>
</dbReference>
<dbReference type="EC" id="2.7.13.3" evidence="2"/>
<keyword evidence="4" id="KW-0808">Transferase</keyword>
<evidence type="ECO:0000256" key="3">
    <source>
        <dbReference type="ARBA" id="ARBA00022553"/>
    </source>
</evidence>
<dbReference type="PANTHER" id="PTHR43065:SF10">
    <property type="entry name" value="PEROXIDE STRESS-ACTIVATED HISTIDINE KINASE MAK3"/>
    <property type="match status" value="1"/>
</dbReference>
<evidence type="ECO:0000256" key="2">
    <source>
        <dbReference type="ARBA" id="ARBA00012438"/>
    </source>
</evidence>
<name>A0A2B8BC73_9PROT</name>
<dbReference type="InterPro" id="IPR036097">
    <property type="entry name" value="HisK_dim/P_sf"/>
</dbReference>
<evidence type="ECO:0000256" key="5">
    <source>
        <dbReference type="ARBA" id="ARBA00022741"/>
    </source>
</evidence>
<evidence type="ECO:0000256" key="7">
    <source>
        <dbReference type="ARBA" id="ARBA00022840"/>
    </source>
</evidence>
<dbReference type="InterPro" id="IPR013767">
    <property type="entry name" value="PAS_fold"/>
</dbReference>
<dbReference type="GO" id="GO:0005524">
    <property type="term" value="F:ATP binding"/>
    <property type="evidence" value="ECO:0007669"/>
    <property type="project" value="UniProtKB-KW"/>
</dbReference>
<dbReference type="RefSeq" id="WP_098738240.1">
    <property type="nucleotide sequence ID" value="NZ_PDKW01000042.1"/>
</dbReference>
<dbReference type="CDD" id="cd00130">
    <property type="entry name" value="PAS"/>
    <property type="match status" value="1"/>
</dbReference>
<keyword evidence="8" id="KW-0902">Two-component regulatory system</keyword>
<keyword evidence="5" id="KW-0547">Nucleotide-binding</keyword>
<proteinExistence type="predicted"/>
<dbReference type="GO" id="GO:0006355">
    <property type="term" value="P:regulation of DNA-templated transcription"/>
    <property type="evidence" value="ECO:0007669"/>
    <property type="project" value="InterPro"/>
</dbReference>
<dbReference type="Gene3D" id="3.30.565.10">
    <property type="entry name" value="Histidine kinase-like ATPase, C-terminal domain"/>
    <property type="match status" value="1"/>
</dbReference>
<keyword evidence="6 10" id="KW-0418">Kinase</keyword>
<dbReference type="Gene3D" id="1.10.287.130">
    <property type="match status" value="1"/>
</dbReference>
<evidence type="ECO:0000256" key="6">
    <source>
        <dbReference type="ARBA" id="ARBA00022777"/>
    </source>
</evidence>
<dbReference type="SUPFAM" id="SSF55785">
    <property type="entry name" value="PYP-like sensor domain (PAS domain)"/>
    <property type="match status" value="1"/>
</dbReference>
<dbReference type="AlphaFoldDB" id="A0A2B8BC73"/>
<dbReference type="SMART" id="SM00387">
    <property type="entry name" value="HATPase_c"/>
    <property type="match status" value="1"/>
</dbReference>
<dbReference type="PROSITE" id="PS50109">
    <property type="entry name" value="HIS_KIN"/>
    <property type="match status" value="1"/>
</dbReference>
<evidence type="ECO:0000313" key="10">
    <source>
        <dbReference type="EMBL" id="PGH55525.1"/>
    </source>
</evidence>
<protein>
    <recommendedName>
        <fullName evidence="2">histidine kinase</fullName>
        <ecNumber evidence="2">2.7.13.3</ecNumber>
    </recommendedName>
</protein>
<dbReference type="SMART" id="SM00388">
    <property type="entry name" value="HisKA"/>
    <property type="match status" value="1"/>
</dbReference>
<dbReference type="InterPro" id="IPR005467">
    <property type="entry name" value="His_kinase_dom"/>
</dbReference>
<dbReference type="GO" id="GO:0000155">
    <property type="term" value="F:phosphorelay sensor kinase activity"/>
    <property type="evidence" value="ECO:0007669"/>
    <property type="project" value="InterPro"/>
</dbReference>